<sequence length="243" mass="28192">MRCQLLLFLLLLAASPILGQSVSADTSFVGLAATQAVRVYERAFPDKPHLNNGTEYIRYDYRITGHPYFLTDSTLTGYIQYNDVRYHDVAMRHDIVRDEVLIDQIDKLFRIRLHSERVDSFSLGPHRFIRLVADSLSNNGIRTGFYQVLYDGSVRLLAKRVKTIHEDISSGKYKANFEENDRFFVQTNDGTYHEIKSQQSLFGLFPDQEKTLRRYLRTNGIKFRKQRELAITGVVKQYDALAR</sequence>
<dbReference type="EMBL" id="CAIT01000004">
    <property type="protein sequence ID" value="CCH51338.1"/>
    <property type="molecule type" value="Genomic_DNA"/>
</dbReference>
<dbReference type="STRING" id="1185876.BN8_00256"/>
<feature type="chain" id="PRO_5003658265" evidence="1">
    <location>
        <begin position="20"/>
        <end position="243"/>
    </location>
</feature>
<dbReference type="eggNOG" id="ENOG5032ZKA">
    <property type="taxonomic scope" value="Bacteria"/>
</dbReference>
<keyword evidence="1" id="KW-0732">Signal</keyword>
<dbReference type="AlphaFoldDB" id="I2GBR4"/>
<name>I2GBR4_9BACT</name>
<keyword evidence="3" id="KW-1185">Reference proteome</keyword>
<evidence type="ECO:0000313" key="2">
    <source>
        <dbReference type="EMBL" id="CCH51338.1"/>
    </source>
</evidence>
<dbReference type="Proteomes" id="UP000009309">
    <property type="component" value="Unassembled WGS sequence"/>
</dbReference>
<dbReference type="RefSeq" id="WP_009279926.1">
    <property type="nucleotide sequence ID" value="NZ_CAIT01000004.1"/>
</dbReference>
<evidence type="ECO:0000313" key="3">
    <source>
        <dbReference type="Proteomes" id="UP000009309"/>
    </source>
</evidence>
<gene>
    <name evidence="2" type="ORF">BN8_00256</name>
</gene>
<comment type="caution">
    <text evidence="2">The sequence shown here is derived from an EMBL/GenBank/DDBJ whole genome shotgun (WGS) entry which is preliminary data.</text>
</comment>
<reference evidence="2 3" key="1">
    <citation type="journal article" date="2012" name="J. Bacteriol.">
        <title>Genome Sequence of the Filamentous Bacterium Fibrisoma limi BUZ 3T.</title>
        <authorList>
            <person name="Filippini M."/>
            <person name="Qi W."/>
            <person name="Jaenicke S."/>
            <person name="Goesmann A."/>
            <person name="Smits T.H."/>
            <person name="Bagheri H.C."/>
        </authorList>
    </citation>
    <scope>NUCLEOTIDE SEQUENCE [LARGE SCALE GENOMIC DNA]</scope>
    <source>
        <strain evidence="3">BUZ 3T</strain>
    </source>
</reference>
<accession>I2GBR4</accession>
<dbReference type="OrthoDB" id="655382at2"/>
<proteinExistence type="predicted"/>
<evidence type="ECO:0000256" key="1">
    <source>
        <dbReference type="SAM" id="SignalP"/>
    </source>
</evidence>
<organism evidence="2 3">
    <name type="scientific">Fibrisoma limi BUZ 3</name>
    <dbReference type="NCBI Taxonomy" id="1185876"/>
    <lineage>
        <taxon>Bacteria</taxon>
        <taxon>Pseudomonadati</taxon>
        <taxon>Bacteroidota</taxon>
        <taxon>Cytophagia</taxon>
        <taxon>Cytophagales</taxon>
        <taxon>Spirosomataceae</taxon>
        <taxon>Fibrisoma</taxon>
    </lineage>
</organism>
<feature type="signal peptide" evidence="1">
    <location>
        <begin position="1"/>
        <end position="19"/>
    </location>
</feature>
<protein>
    <submittedName>
        <fullName evidence="2">Uncharacterized protein</fullName>
    </submittedName>
</protein>